<dbReference type="SUPFAM" id="SSF56801">
    <property type="entry name" value="Acetyl-CoA synthetase-like"/>
    <property type="match status" value="1"/>
</dbReference>
<dbReference type="InterPro" id="IPR020845">
    <property type="entry name" value="AMP-binding_CS"/>
</dbReference>
<keyword evidence="2 5" id="KW-0436">Ligase</keyword>
<feature type="domain" description="AMP-binding enzyme C-terminal" evidence="4">
    <location>
        <begin position="413"/>
        <end position="488"/>
    </location>
</feature>
<gene>
    <name evidence="5" type="ORF">METEAL_28640</name>
</gene>
<protein>
    <submittedName>
        <fullName evidence="5">Acid--CoA ligase</fullName>
    </submittedName>
</protein>
<dbReference type="FunFam" id="3.30.300.30:FF:000008">
    <property type="entry name" value="2,3-dihydroxybenzoate-AMP ligase"/>
    <property type="match status" value="1"/>
</dbReference>
<evidence type="ECO:0000313" key="5">
    <source>
        <dbReference type="EMBL" id="BDU73690.1"/>
    </source>
</evidence>
<name>A0AA48GQ69_9BACT</name>
<dbReference type="InterPro" id="IPR042099">
    <property type="entry name" value="ANL_N_sf"/>
</dbReference>
<evidence type="ECO:0000256" key="2">
    <source>
        <dbReference type="ARBA" id="ARBA00022598"/>
    </source>
</evidence>
<dbReference type="PANTHER" id="PTHR43201:SF5">
    <property type="entry name" value="MEDIUM-CHAIN ACYL-COA LIGASE ACSF2, MITOCHONDRIAL"/>
    <property type="match status" value="1"/>
</dbReference>
<reference evidence="6" key="1">
    <citation type="journal article" date="2023" name="Int. J. Syst. Evol. Microbiol.">
        <title>Mesoterricola silvestris gen. nov., sp. nov., Mesoterricola sediminis sp. nov., Geothrix oryzae sp. nov., Geothrix edaphica sp. nov., Geothrix rubra sp. nov., and Geothrix limicola sp. nov., six novel members of Acidobacteriota isolated from soils.</title>
        <authorList>
            <person name="Itoh H."/>
            <person name="Sugisawa Y."/>
            <person name="Mise K."/>
            <person name="Xu Z."/>
            <person name="Kuniyasu M."/>
            <person name="Ushijima N."/>
            <person name="Kawano K."/>
            <person name="Kobayashi E."/>
            <person name="Shiratori Y."/>
            <person name="Masuda Y."/>
            <person name="Senoo K."/>
        </authorList>
    </citation>
    <scope>NUCLEOTIDE SEQUENCE [LARGE SCALE GENOMIC DNA]</scope>
    <source>
        <strain evidence="6">W79</strain>
    </source>
</reference>
<evidence type="ECO:0000259" key="4">
    <source>
        <dbReference type="Pfam" id="PF13193"/>
    </source>
</evidence>
<dbReference type="KEGG" id="msil:METEAL_28640"/>
<dbReference type="InterPro" id="IPR025110">
    <property type="entry name" value="AMP-bd_C"/>
</dbReference>
<proteinExistence type="inferred from homology"/>
<dbReference type="InterPro" id="IPR045851">
    <property type="entry name" value="AMP-bd_C_sf"/>
</dbReference>
<dbReference type="EMBL" id="AP027080">
    <property type="protein sequence ID" value="BDU73690.1"/>
    <property type="molecule type" value="Genomic_DNA"/>
</dbReference>
<dbReference type="Gene3D" id="3.40.50.12780">
    <property type="entry name" value="N-terminal domain of ligase-like"/>
    <property type="match status" value="1"/>
</dbReference>
<evidence type="ECO:0000313" key="6">
    <source>
        <dbReference type="Proteomes" id="UP001238179"/>
    </source>
</evidence>
<accession>A0AA48GQ69</accession>
<dbReference type="InterPro" id="IPR000873">
    <property type="entry name" value="AMP-dep_synth/lig_dom"/>
</dbReference>
<evidence type="ECO:0000256" key="1">
    <source>
        <dbReference type="ARBA" id="ARBA00006432"/>
    </source>
</evidence>
<dbReference type="RefSeq" id="WP_316412361.1">
    <property type="nucleotide sequence ID" value="NZ_AP027080.1"/>
</dbReference>
<comment type="similarity">
    <text evidence="1">Belongs to the ATP-dependent AMP-binding enzyme family.</text>
</comment>
<dbReference type="Pfam" id="PF00501">
    <property type="entry name" value="AMP-binding"/>
    <property type="match status" value="1"/>
</dbReference>
<dbReference type="PROSITE" id="PS00455">
    <property type="entry name" value="AMP_BINDING"/>
    <property type="match status" value="1"/>
</dbReference>
<dbReference type="GO" id="GO:0031956">
    <property type="term" value="F:medium-chain fatty acid-CoA ligase activity"/>
    <property type="evidence" value="ECO:0007669"/>
    <property type="project" value="TreeGrafter"/>
</dbReference>
<organism evidence="5 6">
    <name type="scientific">Mesoterricola silvestris</name>
    <dbReference type="NCBI Taxonomy" id="2927979"/>
    <lineage>
        <taxon>Bacteria</taxon>
        <taxon>Pseudomonadati</taxon>
        <taxon>Acidobacteriota</taxon>
        <taxon>Holophagae</taxon>
        <taxon>Holophagales</taxon>
        <taxon>Holophagaceae</taxon>
        <taxon>Mesoterricola</taxon>
    </lineage>
</organism>
<evidence type="ECO:0000259" key="3">
    <source>
        <dbReference type="Pfam" id="PF00501"/>
    </source>
</evidence>
<dbReference type="Proteomes" id="UP001238179">
    <property type="component" value="Chromosome"/>
</dbReference>
<sequence>MLIPDWLHRQAQQFPDHTALEDLHSGRTFSYLELDRRASRCAHFFRDRWRLRPGDRVALLAHNSAEYVEILYGCAKAGLILVGLNWRLSLDELKAIVDDAKPAALVYGLEFTAGGEALVAAFGLERGLALADGYEAALAEASGERIRMGWRGHDDPWYLLYTAGTTGKAKGVVQTFGMCFTNCVNILLHAGIRRDDVLLAVLPFFHTGGLNLYMNPMLMTGGTTVIMRQFDVDRTLELLGSRITVMFGVPAIYLFLSQHPKFAATDFSRVRSWGAGGAPMPRAVLDAYFAKGVTICFGFGMTESSPTVFLTDEDTARKKIGTVGLPVMYMEAKVVDPATRATLGTGQRGEMLLRGPGITPGYWNNPEATATSFEDGWLCTGDVAYVDEDGCFYIVDRTKDMYISGGENVYPAEVENVLYQLECVAETAVIGVPDDRWGEVGKAILALKPGAELTAEAAIAHCRAHLAAFKAPRHVVFVPALPRNALGKVDKAGLRREFGGQA</sequence>
<dbReference type="AlphaFoldDB" id="A0AA48GQ69"/>
<dbReference type="GO" id="GO:0006631">
    <property type="term" value="P:fatty acid metabolic process"/>
    <property type="evidence" value="ECO:0007669"/>
    <property type="project" value="TreeGrafter"/>
</dbReference>
<keyword evidence="6" id="KW-1185">Reference proteome</keyword>
<dbReference type="Pfam" id="PF13193">
    <property type="entry name" value="AMP-binding_C"/>
    <property type="match status" value="1"/>
</dbReference>
<feature type="domain" description="AMP-dependent synthetase/ligase" evidence="3">
    <location>
        <begin position="8"/>
        <end position="363"/>
    </location>
</feature>
<dbReference type="PANTHER" id="PTHR43201">
    <property type="entry name" value="ACYL-COA SYNTHETASE"/>
    <property type="match status" value="1"/>
</dbReference>
<dbReference type="Gene3D" id="3.30.300.30">
    <property type="match status" value="1"/>
</dbReference>
<dbReference type="CDD" id="cd17631">
    <property type="entry name" value="FACL_FadD13-like"/>
    <property type="match status" value="1"/>
</dbReference>